<dbReference type="InterPro" id="IPR013368">
    <property type="entry name" value="YecD_YerC"/>
</dbReference>
<dbReference type="NCBIfam" id="TIGR02531">
    <property type="entry name" value="yecD_yerC"/>
    <property type="match status" value="1"/>
</dbReference>
<dbReference type="PIRSF" id="PIRSF012508">
    <property type="entry name" value="YerC"/>
    <property type="match status" value="1"/>
</dbReference>
<dbReference type="PANTHER" id="PTHR40080:SF1">
    <property type="entry name" value="TRPR-LIKE PROTEIN YERC_YECD"/>
    <property type="match status" value="1"/>
</dbReference>
<dbReference type="InterPro" id="IPR010921">
    <property type="entry name" value="Trp_repressor/repl_initiator"/>
</dbReference>
<accession>A0A1F6M6Y3</accession>
<dbReference type="Proteomes" id="UP000178742">
    <property type="component" value="Unassembled WGS sequence"/>
</dbReference>
<evidence type="ECO:0000313" key="2">
    <source>
        <dbReference type="Proteomes" id="UP000178742"/>
    </source>
</evidence>
<dbReference type="InterPro" id="IPR000831">
    <property type="entry name" value="Trp_repress"/>
</dbReference>
<evidence type="ECO:0008006" key="3">
    <source>
        <dbReference type="Google" id="ProtNLM"/>
    </source>
</evidence>
<gene>
    <name evidence="1" type="ORF">A3B90_03070</name>
</gene>
<comment type="caution">
    <text evidence="1">The sequence shown here is derived from an EMBL/GenBank/DDBJ whole genome shotgun (WGS) entry which is preliminary data.</text>
</comment>
<dbReference type="PANTHER" id="PTHR40080">
    <property type="entry name" value="LMO1763 PROTEIN"/>
    <property type="match status" value="1"/>
</dbReference>
<name>A0A1F6M6Y3_9BACT</name>
<dbReference type="EMBL" id="MFPX01000001">
    <property type="protein sequence ID" value="OGH67404.1"/>
    <property type="molecule type" value="Genomic_DNA"/>
</dbReference>
<protein>
    <recommendedName>
        <fullName evidence="3">DNA-binding transcriptional regulator</fullName>
    </recommendedName>
</protein>
<sequence>MNTWKTPKLKKLAKTFLNFKTEAELLSFLRDLCTLEELEEMSSRWQAVEMLDKKVSYREIAEKTGLSTTTITRIAHWLNHGEGGYQKVLRQK</sequence>
<dbReference type="SUPFAM" id="SSF48295">
    <property type="entry name" value="TrpR-like"/>
    <property type="match status" value="1"/>
</dbReference>
<organism evidence="1 2">
    <name type="scientific">Candidatus Magasanikbacteria bacterium RIFCSPHIGHO2_02_FULL_41_13</name>
    <dbReference type="NCBI Taxonomy" id="1798676"/>
    <lineage>
        <taxon>Bacteria</taxon>
        <taxon>Candidatus Magasanikiibacteriota</taxon>
    </lineage>
</organism>
<dbReference type="GO" id="GO:0043565">
    <property type="term" value="F:sequence-specific DNA binding"/>
    <property type="evidence" value="ECO:0007669"/>
    <property type="project" value="InterPro"/>
</dbReference>
<reference evidence="1 2" key="1">
    <citation type="journal article" date="2016" name="Nat. Commun.">
        <title>Thousands of microbial genomes shed light on interconnected biogeochemical processes in an aquifer system.</title>
        <authorList>
            <person name="Anantharaman K."/>
            <person name="Brown C.T."/>
            <person name="Hug L.A."/>
            <person name="Sharon I."/>
            <person name="Castelle C.J."/>
            <person name="Probst A.J."/>
            <person name="Thomas B.C."/>
            <person name="Singh A."/>
            <person name="Wilkins M.J."/>
            <person name="Karaoz U."/>
            <person name="Brodie E.L."/>
            <person name="Williams K.H."/>
            <person name="Hubbard S.S."/>
            <person name="Banfield J.F."/>
        </authorList>
    </citation>
    <scope>NUCLEOTIDE SEQUENCE [LARGE SCALE GENOMIC DNA]</scope>
</reference>
<dbReference type="GO" id="GO:0003700">
    <property type="term" value="F:DNA-binding transcription factor activity"/>
    <property type="evidence" value="ECO:0007669"/>
    <property type="project" value="InterPro"/>
</dbReference>
<dbReference type="AlphaFoldDB" id="A0A1F6M6Y3"/>
<dbReference type="Gene3D" id="1.10.1270.10">
    <property type="entry name" value="TrpR-like"/>
    <property type="match status" value="1"/>
</dbReference>
<proteinExistence type="predicted"/>
<dbReference type="InterPro" id="IPR038116">
    <property type="entry name" value="TrpR-like_sf"/>
</dbReference>
<evidence type="ECO:0000313" key="1">
    <source>
        <dbReference type="EMBL" id="OGH67404.1"/>
    </source>
</evidence>
<dbReference type="Pfam" id="PF01371">
    <property type="entry name" value="Trp_repressor"/>
    <property type="match status" value="1"/>
</dbReference>